<keyword evidence="7 12" id="KW-0798">TonB box</keyword>
<evidence type="ECO:0000313" key="17">
    <source>
        <dbReference type="EMBL" id="GAA4899332.1"/>
    </source>
</evidence>
<organism evidence="17 18">
    <name type="scientific">Ferrimonas pelagia</name>
    <dbReference type="NCBI Taxonomy" id="1177826"/>
    <lineage>
        <taxon>Bacteria</taxon>
        <taxon>Pseudomonadati</taxon>
        <taxon>Pseudomonadota</taxon>
        <taxon>Gammaproteobacteria</taxon>
        <taxon>Alteromonadales</taxon>
        <taxon>Ferrimonadaceae</taxon>
        <taxon>Ferrimonas</taxon>
    </lineage>
</organism>
<keyword evidence="9" id="KW-0675">Receptor</keyword>
<name>A0ABP9FCM7_9GAMM</name>
<dbReference type="Pfam" id="PF07715">
    <property type="entry name" value="Plug"/>
    <property type="match status" value="1"/>
</dbReference>
<feature type="compositionally biased region" description="Gly residues" evidence="13">
    <location>
        <begin position="354"/>
        <end position="373"/>
    </location>
</feature>
<dbReference type="Gene3D" id="2.170.130.10">
    <property type="entry name" value="TonB-dependent receptor, plug domain"/>
    <property type="match status" value="1"/>
</dbReference>
<dbReference type="InterPro" id="IPR039426">
    <property type="entry name" value="TonB-dep_rcpt-like"/>
</dbReference>
<keyword evidence="3 11" id="KW-0813">Transport</keyword>
<protein>
    <recommendedName>
        <fullName evidence="19">TonB-dependent receptor</fullName>
    </recommendedName>
</protein>
<dbReference type="InterPro" id="IPR000531">
    <property type="entry name" value="Beta-barrel_TonB"/>
</dbReference>
<evidence type="ECO:0000259" key="16">
    <source>
        <dbReference type="Pfam" id="PF07715"/>
    </source>
</evidence>
<evidence type="ECO:0000256" key="11">
    <source>
        <dbReference type="PROSITE-ProRule" id="PRU01360"/>
    </source>
</evidence>
<evidence type="ECO:0000256" key="1">
    <source>
        <dbReference type="ARBA" id="ARBA00004571"/>
    </source>
</evidence>
<evidence type="ECO:0000313" key="18">
    <source>
        <dbReference type="Proteomes" id="UP001499988"/>
    </source>
</evidence>
<dbReference type="Pfam" id="PF00593">
    <property type="entry name" value="TonB_dep_Rec_b-barrel"/>
    <property type="match status" value="1"/>
</dbReference>
<evidence type="ECO:0000256" key="8">
    <source>
        <dbReference type="ARBA" id="ARBA00023136"/>
    </source>
</evidence>
<keyword evidence="5 11" id="KW-0812">Transmembrane</keyword>
<dbReference type="PANTHER" id="PTHR30069">
    <property type="entry name" value="TONB-DEPENDENT OUTER MEMBRANE RECEPTOR"/>
    <property type="match status" value="1"/>
</dbReference>
<evidence type="ECO:0000256" key="7">
    <source>
        <dbReference type="ARBA" id="ARBA00023077"/>
    </source>
</evidence>
<evidence type="ECO:0000256" key="9">
    <source>
        <dbReference type="ARBA" id="ARBA00023170"/>
    </source>
</evidence>
<feature type="domain" description="TonB-dependent receptor-like beta-barrel" evidence="15">
    <location>
        <begin position="219"/>
        <end position="621"/>
    </location>
</feature>
<comment type="similarity">
    <text evidence="2">Belongs to the TonB-dependent receptor family. Hemoglobin/haptoglobin binding protein subfamily.</text>
</comment>
<dbReference type="PANTHER" id="PTHR30069:SF29">
    <property type="entry name" value="HEMOGLOBIN AND HEMOGLOBIN-HAPTOGLOBIN-BINDING PROTEIN 1-RELATED"/>
    <property type="match status" value="1"/>
</dbReference>
<gene>
    <name evidence="17" type="ORF">GCM10023333_36170</name>
</gene>
<evidence type="ECO:0000256" key="10">
    <source>
        <dbReference type="ARBA" id="ARBA00023237"/>
    </source>
</evidence>
<keyword evidence="4 11" id="KW-1134">Transmembrane beta strand</keyword>
<evidence type="ECO:0000256" key="2">
    <source>
        <dbReference type="ARBA" id="ARBA00008143"/>
    </source>
</evidence>
<dbReference type="InterPro" id="IPR012910">
    <property type="entry name" value="Plug_dom"/>
</dbReference>
<feature type="region of interest" description="Disordered" evidence="13">
    <location>
        <begin position="353"/>
        <end position="381"/>
    </location>
</feature>
<evidence type="ECO:0000256" key="4">
    <source>
        <dbReference type="ARBA" id="ARBA00022452"/>
    </source>
</evidence>
<accession>A0ABP9FCM7</accession>
<dbReference type="Gene3D" id="2.40.170.20">
    <property type="entry name" value="TonB-dependent receptor, beta-barrel domain"/>
    <property type="match status" value="1"/>
</dbReference>
<feature type="signal peptide" evidence="14">
    <location>
        <begin position="1"/>
        <end position="18"/>
    </location>
</feature>
<evidence type="ECO:0000256" key="3">
    <source>
        <dbReference type="ARBA" id="ARBA00022448"/>
    </source>
</evidence>
<dbReference type="SUPFAM" id="SSF56935">
    <property type="entry name" value="Porins"/>
    <property type="match status" value="1"/>
</dbReference>
<comment type="caution">
    <text evidence="17">The sequence shown here is derived from an EMBL/GenBank/DDBJ whole genome shotgun (WGS) entry which is preliminary data.</text>
</comment>
<evidence type="ECO:0000256" key="5">
    <source>
        <dbReference type="ARBA" id="ARBA00022692"/>
    </source>
</evidence>
<dbReference type="InterPro" id="IPR036942">
    <property type="entry name" value="Beta-barrel_TonB_sf"/>
</dbReference>
<evidence type="ECO:0000259" key="15">
    <source>
        <dbReference type="Pfam" id="PF00593"/>
    </source>
</evidence>
<keyword evidence="6 14" id="KW-0732">Signal</keyword>
<reference evidence="18" key="1">
    <citation type="journal article" date="2019" name="Int. J. Syst. Evol. Microbiol.">
        <title>The Global Catalogue of Microorganisms (GCM) 10K type strain sequencing project: providing services to taxonomists for standard genome sequencing and annotation.</title>
        <authorList>
            <consortium name="The Broad Institute Genomics Platform"/>
            <consortium name="The Broad Institute Genome Sequencing Center for Infectious Disease"/>
            <person name="Wu L."/>
            <person name="Ma J."/>
        </authorList>
    </citation>
    <scope>NUCLEOTIDE SEQUENCE [LARGE SCALE GENOMIC DNA]</scope>
    <source>
        <strain evidence="18">JCM 18401</strain>
    </source>
</reference>
<evidence type="ECO:0000256" key="12">
    <source>
        <dbReference type="RuleBase" id="RU003357"/>
    </source>
</evidence>
<dbReference type="RefSeq" id="WP_345336880.1">
    <property type="nucleotide sequence ID" value="NZ_BAABJZ010000101.1"/>
</dbReference>
<evidence type="ECO:0008006" key="19">
    <source>
        <dbReference type="Google" id="ProtNLM"/>
    </source>
</evidence>
<proteinExistence type="inferred from homology"/>
<dbReference type="EMBL" id="BAABJZ010000101">
    <property type="protein sequence ID" value="GAA4899332.1"/>
    <property type="molecule type" value="Genomic_DNA"/>
</dbReference>
<dbReference type="PROSITE" id="PS52016">
    <property type="entry name" value="TONB_DEPENDENT_REC_3"/>
    <property type="match status" value="1"/>
</dbReference>
<evidence type="ECO:0000256" key="14">
    <source>
        <dbReference type="SAM" id="SignalP"/>
    </source>
</evidence>
<keyword evidence="18" id="KW-1185">Reference proteome</keyword>
<dbReference type="Proteomes" id="UP001499988">
    <property type="component" value="Unassembled WGS sequence"/>
</dbReference>
<feature type="chain" id="PRO_5046768060" description="TonB-dependent receptor" evidence="14">
    <location>
        <begin position="19"/>
        <end position="647"/>
    </location>
</feature>
<evidence type="ECO:0000256" key="13">
    <source>
        <dbReference type="SAM" id="MobiDB-lite"/>
    </source>
</evidence>
<dbReference type="CDD" id="cd01347">
    <property type="entry name" value="ligand_gated_channel"/>
    <property type="match status" value="1"/>
</dbReference>
<sequence length="647" mass="70674">MKSFAPLIALGLPVCALAAPPSIEDVIVIRGEQPTSQQMATTQYQIDRESIAQSGAVSLDQILRTVPGVNVRWGGEGTPRVDIRGYKTRHVTFLINGVPQNMAEDGQFDPSLIPASQIERVDVVTGGGSLLYGPGGNAGTINVITRRDSAGAHANIGYGNDDRWQAGVGVSGSTDSMSGSLNYQGYGDRGFRLSSDFEPGSQEDGGLRNNSDRETHALSGRLGWQAAADTRLALTANVATEEKGAPIKVNENKSEVSRVDDLTRYALQLSGDHRINQHHNLRGFAYVSEQEQTLGDYSDYTLAEKLSETDSRELNRGANVQWLFQQDAHLLTTSLMLDHQSWRSNFYELPGLTSGDGSGGGGGGGDGSGGGSGGDDDGAINTHQQTRSAVVEYQWQGTEQGVTLSGGAHDNTIDDKVRYSALASAYQMLGTQTKLSSSVARKIRYPDLSSLFEGSSANPDLVPETTFHAELGLDHRLGQANRLSASVFYSDVDNYIEKDEDGISKNFAHYRFIGVDTQWHNHSFDAVDLVLGYSYLDAEDREGELGRTALQYRPTHSIKASAVARLPWQLTARLDAQYLRDQVYYQKEEQFSIDNFSLVDISISQPLPWDGLSWQATITNLLDEDYVTSREAPRPGREWMLQLKAQF</sequence>
<keyword evidence="8 11" id="KW-0472">Membrane</keyword>
<keyword evidence="10 11" id="KW-0998">Cell outer membrane</keyword>
<evidence type="ECO:0000256" key="6">
    <source>
        <dbReference type="ARBA" id="ARBA00022729"/>
    </source>
</evidence>
<comment type="subcellular location">
    <subcellularLocation>
        <location evidence="1 11">Cell outer membrane</location>
        <topology evidence="1 11">Multi-pass membrane protein</topology>
    </subcellularLocation>
</comment>
<dbReference type="InterPro" id="IPR037066">
    <property type="entry name" value="Plug_dom_sf"/>
</dbReference>
<feature type="domain" description="TonB-dependent receptor plug" evidence="16">
    <location>
        <begin position="39"/>
        <end position="140"/>
    </location>
</feature>